<evidence type="ECO:0000313" key="3">
    <source>
        <dbReference type="WBParaSite" id="HPBE_0001497101-mRNA-1"/>
    </source>
</evidence>
<proteinExistence type="predicted"/>
<dbReference type="AlphaFoldDB" id="A0A183G1C0"/>
<gene>
    <name evidence="1" type="ORF">HPBE_LOCUS14972</name>
</gene>
<name>A0A183G1C0_HELPZ</name>
<accession>A0A183G1C0</accession>
<protein>
    <submittedName>
        <fullName evidence="1 3">Uncharacterized protein</fullName>
    </submittedName>
</protein>
<evidence type="ECO:0000313" key="2">
    <source>
        <dbReference type="Proteomes" id="UP000050761"/>
    </source>
</evidence>
<reference evidence="1 2" key="1">
    <citation type="submission" date="2018-11" db="EMBL/GenBank/DDBJ databases">
        <authorList>
            <consortium name="Pathogen Informatics"/>
        </authorList>
    </citation>
    <scope>NUCLEOTIDE SEQUENCE [LARGE SCALE GENOMIC DNA]</scope>
</reference>
<dbReference type="Proteomes" id="UP000050761">
    <property type="component" value="Unassembled WGS sequence"/>
</dbReference>
<dbReference type="OrthoDB" id="5871302at2759"/>
<organism evidence="2 3">
    <name type="scientific">Heligmosomoides polygyrus</name>
    <name type="common">Parasitic roundworm</name>
    <dbReference type="NCBI Taxonomy" id="6339"/>
    <lineage>
        <taxon>Eukaryota</taxon>
        <taxon>Metazoa</taxon>
        <taxon>Ecdysozoa</taxon>
        <taxon>Nematoda</taxon>
        <taxon>Chromadorea</taxon>
        <taxon>Rhabditida</taxon>
        <taxon>Rhabditina</taxon>
        <taxon>Rhabditomorpha</taxon>
        <taxon>Strongyloidea</taxon>
        <taxon>Heligmosomidae</taxon>
        <taxon>Heligmosomoides</taxon>
    </lineage>
</organism>
<keyword evidence="2" id="KW-1185">Reference proteome</keyword>
<accession>A0A3P7ZHG7</accession>
<sequence>MLLDSLDYFIADEEMIALFTSSNSVAQHEQPQKGKPQKEQTLRGSLPYMYCGEDHKAGVCTRYGTPQEWDNYLHPWTYNTPSPWQGGVYERLIRSVKLAMNKTLGKVTPSREELGTLIVEIESVLNTPPLLYNEFEVLPPMQMGDDLIEDQGYLSPAERLASQTKYHE</sequence>
<evidence type="ECO:0000313" key="1">
    <source>
        <dbReference type="EMBL" id="VDP01407.1"/>
    </source>
</evidence>
<dbReference type="EMBL" id="UZAH01028633">
    <property type="protein sequence ID" value="VDP01407.1"/>
    <property type="molecule type" value="Genomic_DNA"/>
</dbReference>
<dbReference type="WBParaSite" id="HPBE_0001497101-mRNA-1">
    <property type="protein sequence ID" value="HPBE_0001497101-mRNA-1"/>
    <property type="gene ID" value="HPBE_0001497101"/>
</dbReference>
<reference evidence="3" key="2">
    <citation type="submission" date="2019-09" db="UniProtKB">
        <authorList>
            <consortium name="WormBaseParasite"/>
        </authorList>
    </citation>
    <scope>IDENTIFICATION</scope>
</reference>